<dbReference type="InterPro" id="IPR028143">
    <property type="entry name" value="Get2/sif1"/>
</dbReference>
<evidence type="ECO:0000256" key="1">
    <source>
        <dbReference type="ARBA" id="ARBA00022692"/>
    </source>
</evidence>
<keyword evidence="1 5" id="KW-0812">Transmembrane</keyword>
<feature type="transmembrane region" description="Helical" evidence="5">
    <location>
        <begin position="223"/>
        <end position="240"/>
    </location>
</feature>
<evidence type="ECO:0000313" key="6">
    <source>
        <dbReference type="EMBL" id="KMM64984.1"/>
    </source>
</evidence>
<feature type="transmembrane region" description="Helical" evidence="5">
    <location>
        <begin position="183"/>
        <end position="203"/>
    </location>
</feature>
<evidence type="ECO:0000256" key="5">
    <source>
        <dbReference type="SAM" id="Phobius"/>
    </source>
</evidence>
<name>A0A0J6F7R8_COCPO</name>
<keyword evidence="2 5" id="KW-1133">Transmembrane helix</keyword>
<evidence type="ECO:0000256" key="4">
    <source>
        <dbReference type="SAM" id="MobiDB-lite"/>
    </source>
</evidence>
<evidence type="ECO:0000256" key="2">
    <source>
        <dbReference type="ARBA" id="ARBA00022989"/>
    </source>
</evidence>
<organism evidence="6 7">
    <name type="scientific">Coccidioides posadasii RMSCC 3488</name>
    <dbReference type="NCBI Taxonomy" id="454284"/>
    <lineage>
        <taxon>Eukaryota</taxon>
        <taxon>Fungi</taxon>
        <taxon>Dikarya</taxon>
        <taxon>Ascomycota</taxon>
        <taxon>Pezizomycotina</taxon>
        <taxon>Eurotiomycetes</taxon>
        <taxon>Eurotiomycetidae</taxon>
        <taxon>Onygenales</taxon>
        <taxon>Onygenaceae</taxon>
        <taxon>Coccidioides</taxon>
    </lineage>
</organism>
<dbReference type="PANTHER" id="PTHR28263">
    <property type="entry name" value="GOLGI TO ER TRAFFIC PROTEIN 2"/>
    <property type="match status" value="1"/>
</dbReference>
<reference evidence="7" key="2">
    <citation type="journal article" date="2009" name="Genome Res.">
        <title>Comparative genomic analyses of the human fungal pathogens Coccidioides and their relatives.</title>
        <authorList>
            <person name="Sharpton T.J."/>
            <person name="Stajich J.E."/>
            <person name="Rounsley S.D."/>
            <person name="Gardner M.J."/>
            <person name="Wortman J.R."/>
            <person name="Jordar V.S."/>
            <person name="Maiti R."/>
            <person name="Kodira C.D."/>
            <person name="Neafsey D.E."/>
            <person name="Zeng Q."/>
            <person name="Hung C.-Y."/>
            <person name="McMahan C."/>
            <person name="Muszewska A."/>
            <person name="Grynberg M."/>
            <person name="Mandel M.A."/>
            <person name="Kellner E.M."/>
            <person name="Barker B.M."/>
            <person name="Galgiani J.N."/>
            <person name="Orbach M.J."/>
            <person name="Kirkland T.N."/>
            <person name="Cole G.T."/>
            <person name="Henn M.R."/>
            <person name="Birren B.W."/>
            <person name="Taylor J.W."/>
        </authorList>
    </citation>
    <scope>NUCLEOTIDE SEQUENCE [LARGE SCALE GENOMIC DNA]</scope>
    <source>
        <strain evidence="7">RMSCC 3488</strain>
    </source>
</reference>
<dbReference type="AlphaFoldDB" id="A0A0J6F7R8"/>
<feature type="region of interest" description="Disordered" evidence="4">
    <location>
        <begin position="1"/>
        <end position="89"/>
    </location>
</feature>
<reference evidence="6 7" key="1">
    <citation type="submission" date="2007-06" db="EMBL/GenBank/DDBJ databases">
        <title>The Genome Sequence of Coccidioides posadasii RMSCC_3488.</title>
        <authorList>
            <consortium name="Coccidioides Genome Resources Consortium"/>
            <consortium name="The Broad Institute Genome Sequencing Platform"/>
            <person name="Henn M.R."/>
            <person name="Sykes S."/>
            <person name="Young S."/>
            <person name="Jaffe D."/>
            <person name="Berlin A."/>
            <person name="Alvarez P."/>
            <person name="Butler J."/>
            <person name="Gnerre S."/>
            <person name="Grabherr M."/>
            <person name="Mauceli E."/>
            <person name="Brockman W."/>
            <person name="Kodira C."/>
            <person name="Alvarado L."/>
            <person name="Zeng Q."/>
            <person name="Crawford M."/>
            <person name="Antoine C."/>
            <person name="Devon K."/>
            <person name="Galgiani J."/>
            <person name="Orsborn K."/>
            <person name="Lewis M.L."/>
            <person name="Nusbaum C."/>
            <person name="Galagan J."/>
            <person name="Birren B."/>
        </authorList>
    </citation>
    <scope>NUCLEOTIDE SEQUENCE [LARGE SCALE GENOMIC DNA]</scope>
    <source>
        <strain evidence="6 7">RMSCC 3488</strain>
    </source>
</reference>
<dbReference type="Proteomes" id="UP000054567">
    <property type="component" value="Unassembled WGS sequence"/>
</dbReference>
<dbReference type="EMBL" id="DS268109">
    <property type="protein sequence ID" value="KMM64984.1"/>
    <property type="molecule type" value="Genomic_DNA"/>
</dbReference>
<proteinExistence type="predicted"/>
<keyword evidence="3 5" id="KW-0472">Membrane</keyword>
<accession>A0A0J6F7R8</accession>
<protein>
    <submittedName>
        <fullName evidence="6">Uncharacterized protein</fullName>
    </submittedName>
</protein>
<reference evidence="7" key="3">
    <citation type="journal article" date="2010" name="Genome Res.">
        <title>Population genomic sequencing of Coccidioides fungi reveals recent hybridization and transposon control.</title>
        <authorList>
            <person name="Neafsey D.E."/>
            <person name="Barker B.M."/>
            <person name="Sharpton T.J."/>
            <person name="Stajich J.E."/>
            <person name="Park D.J."/>
            <person name="Whiston E."/>
            <person name="Hung C.-Y."/>
            <person name="McMahan C."/>
            <person name="White J."/>
            <person name="Sykes S."/>
            <person name="Heiman D."/>
            <person name="Young S."/>
            <person name="Zeng Q."/>
            <person name="Abouelleil A."/>
            <person name="Aftuck L."/>
            <person name="Bessette D."/>
            <person name="Brown A."/>
            <person name="FitzGerald M."/>
            <person name="Lui A."/>
            <person name="Macdonald J.P."/>
            <person name="Priest M."/>
            <person name="Orbach M.J."/>
            <person name="Galgiani J.N."/>
            <person name="Kirkland T.N."/>
            <person name="Cole G.T."/>
            <person name="Birren B.W."/>
            <person name="Henn M.R."/>
            <person name="Taylor J.W."/>
            <person name="Rounsley S.D."/>
        </authorList>
    </citation>
    <scope>NUCLEOTIDE SEQUENCE [LARGE SCALE GENOMIC DNA]</scope>
    <source>
        <strain evidence="7">RMSCC 3488</strain>
    </source>
</reference>
<dbReference type="OrthoDB" id="5393181at2759"/>
<dbReference type="PANTHER" id="PTHR28263:SF1">
    <property type="entry name" value="GOLGI TO ER TRAFFIC PROTEIN 2"/>
    <property type="match status" value="1"/>
</dbReference>
<dbReference type="Pfam" id="PF08690">
    <property type="entry name" value="GET2"/>
    <property type="match status" value="1"/>
</dbReference>
<dbReference type="VEuPathDB" id="FungiDB:CPAG_01336"/>
<gene>
    <name evidence="6" type="ORF">CPAG_01336</name>
</gene>
<evidence type="ECO:0000256" key="3">
    <source>
        <dbReference type="ARBA" id="ARBA00023136"/>
    </source>
</evidence>
<sequence>MSGAEESPAQLAARLRRERREAKIRAGGSARLDKITSLSGRTPASLRDEPPRSVSPFSNSTPELQPEEASRSISPLPKFSSATDQSPEDFEAQQAYLRALLRSKQPLDQLQEPDPTAKLLSTLMGLDSASPDAVAGNGASGLAPADLLSRNLTSSFSLPPSIANFFTQQLQPESPDSQQRNRLWRILHTIVAFTCGIWLILMLRTASMTYGENPPPPATVQSPFVHFVTAELVLGSARLLTSMRNGQLRTVRPWMQILSDIARDGKIILFLLGIAGMWMRTSDMLEEKLMNL</sequence>
<dbReference type="GO" id="GO:0006890">
    <property type="term" value="P:retrograde vesicle-mediated transport, Golgi to endoplasmic reticulum"/>
    <property type="evidence" value="ECO:0007669"/>
    <property type="project" value="TreeGrafter"/>
</dbReference>
<evidence type="ECO:0000313" key="7">
    <source>
        <dbReference type="Proteomes" id="UP000054567"/>
    </source>
</evidence>